<evidence type="ECO:0000256" key="4">
    <source>
        <dbReference type="ARBA" id="ARBA00023136"/>
    </source>
</evidence>
<comment type="caution">
    <text evidence="6">The sequence shown here is derived from an EMBL/GenBank/DDBJ whole genome shotgun (WGS) entry which is preliminary data.</text>
</comment>
<dbReference type="GO" id="GO:0016020">
    <property type="term" value="C:membrane"/>
    <property type="evidence" value="ECO:0007669"/>
    <property type="project" value="UniProtKB-SubCell"/>
</dbReference>
<keyword evidence="3 5" id="KW-1133">Transmembrane helix</keyword>
<keyword evidence="7" id="KW-1185">Reference proteome</keyword>
<evidence type="ECO:0000313" key="6">
    <source>
        <dbReference type="EMBL" id="TDC11961.1"/>
    </source>
</evidence>
<keyword evidence="2 5" id="KW-0812">Transmembrane</keyword>
<dbReference type="AlphaFoldDB" id="A0A4R4NQT6"/>
<keyword evidence="4 5" id="KW-0472">Membrane</keyword>
<feature type="transmembrane region" description="Helical" evidence="5">
    <location>
        <begin position="70"/>
        <end position="90"/>
    </location>
</feature>
<evidence type="ECO:0000313" key="7">
    <source>
        <dbReference type="Proteomes" id="UP000295431"/>
    </source>
</evidence>
<proteinExistence type="predicted"/>
<dbReference type="Proteomes" id="UP000295431">
    <property type="component" value="Unassembled WGS sequence"/>
</dbReference>
<sequence>MFTAYVAVTLVTAAINAAIVVADLAKAKFVLANSAEVGVPHSSLPLLAALKGAGAAGLVLGLLGLDVIGIAAAAGLVAFFVIAVAAHVRARVFYNIAFPGAYLALAAASLALAVTA</sequence>
<name>A0A4R4NQT6_9ACTN</name>
<evidence type="ECO:0000256" key="2">
    <source>
        <dbReference type="ARBA" id="ARBA00022692"/>
    </source>
</evidence>
<accession>A0A4R4NQT6</accession>
<feature type="transmembrane region" description="Helical" evidence="5">
    <location>
        <begin position="96"/>
        <end position="114"/>
    </location>
</feature>
<dbReference type="RefSeq" id="WP_131942753.1">
    <property type="nucleotide sequence ID" value="NZ_BAAAMX010000046.1"/>
</dbReference>
<evidence type="ECO:0000256" key="1">
    <source>
        <dbReference type="ARBA" id="ARBA00004141"/>
    </source>
</evidence>
<protein>
    <submittedName>
        <fullName evidence="6">DoxX family protein</fullName>
    </submittedName>
</protein>
<gene>
    <name evidence="6" type="ORF">E1284_25970</name>
</gene>
<dbReference type="InterPro" id="IPR032808">
    <property type="entry name" value="DoxX"/>
</dbReference>
<comment type="subcellular location">
    <subcellularLocation>
        <location evidence="1">Membrane</location>
        <topology evidence="1">Multi-pass membrane protein</topology>
    </subcellularLocation>
</comment>
<evidence type="ECO:0000256" key="3">
    <source>
        <dbReference type="ARBA" id="ARBA00022989"/>
    </source>
</evidence>
<dbReference type="Pfam" id="PF13564">
    <property type="entry name" value="DoxX_2"/>
    <property type="match status" value="1"/>
</dbReference>
<reference evidence="6 7" key="1">
    <citation type="submission" date="2019-03" db="EMBL/GenBank/DDBJ databases">
        <title>Draft genome sequences of novel Actinobacteria.</title>
        <authorList>
            <person name="Sahin N."/>
            <person name="Ay H."/>
            <person name="Saygin H."/>
        </authorList>
    </citation>
    <scope>NUCLEOTIDE SEQUENCE [LARGE SCALE GENOMIC DNA]</scope>
    <source>
        <strain evidence="6 7">DSM 45347</strain>
    </source>
</reference>
<evidence type="ECO:0000256" key="5">
    <source>
        <dbReference type="SAM" id="Phobius"/>
    </source>
</evidence>
<dbReference type="EMBL" id="SMJW01000152">
    <property type="protein sequence ID" value="TDC11961.1"/>
    <property type="molecule type" value="Genomic_DNA"/>
</dbReference>
<organism evidence="6 7">
    <name type="scientific">Actinomadura bangladeshensis</name>
    <dbReference type="NCBI Taxonomy" id="453573"/>
    <lineage>
        <taxon>Bacteria</taxon>
        <taxon>Bacillati</taxon>
        <taxon>Actinomycetota</taxon>
        <taxon>Actinomycetes</taxon>
        <taxon>Streptosporangiales</taxon>
        <taxon>Thermomonosporaceae</taxon>
        <taxon>Actinomadura</taxon>
    </lineage>
</organism>